<protein>
    <submittedName>
        <fullName evidence="2">Uncharacterized protein</fullName>
    </submittedName>
</protein>
<name>A0A3D8TVQ3_9LIST</name>
<dbReference type="EMBL" id="LARY01000001">
    <property type="protein sequence ID" value="RDX03005.1"/>
    <property type="molecule type" value="Genomic_DNA"/>
</dbReference>
<feature type="compositionally biased region" description="Low complexity" evidence="1">
    <location>
        <begin position="98"/>
        <end position="113"/>
    </location>
</feature>
<accession>A0A3D8TVQ3</accession>
<comment type="caution">
    <text evidence="2">The sequence shown here is derived from an EMBL/GenBank/DDBJ whole genome shotgun (WGS) entry which is preliminary data.</text>
</comment>
<dbReference type="Proteomes" id="UP000257055">
    <property type="component" value="Unassembled WGS sequence"/>
</dbReference>
<keyword evidence="3" id="KW-1185">Reference proteome</keyword>
<evidence type="ECO:0000313" key="2">
    <source>
        <dbReference type="EMBL" id="RDX03005.1"/>
    </source>
</evidence>
<feature type="region of interest" description="Disordered" evidence="1">
    <location>
        <begin position="33"/>
        <end position="136"/>
    </location>
</feature>
<gene>
    <name evidence="2" type="ORF">UR08_01820</name>
</gene>
<organism evidence="2 3">
    <name type="scientific">Listeria kieliensis</name>
    <dbReference type="NCBI Taxonomy" id="1621700"/>
    <lineage>
        <taxon>Bacteria</taxon>
        <taxon>Bacillati</taxon>
        <taxon>Bacillota</taxon>
        <taxon>Bacilli</taxon>
        <taxon>Bacillales</taxon>
        <taxon>Listeriaceae</taxon>
        <taxon>Listeria</taxon>
    </lineage>
</organism>
<sequence>MKKIIGKKGQHLKGEDVTKKKVVKFSETIKVEHSTVKSKAEKEALAKQEEAKQQEREAALAKQEEVKRQEEARKKQEIRKQDEAREREKQAAAKERQSQNGGQSGSQNGQAAGDKNEQQVLVTATGSKYHNHKCGNGTYYPATLSEAKARGLTPCSKCYG</sequence>
<feature type="compositionally biased region" description="Polar residues" evidence="1">
    <location>
        <begin position="118"/>
        <end position="128"/>
    </location>
</feature>
<evidence type="ECO:0000256" key="1">
    <source>
        <dbReference type="SAM" id="MobiDB-lite"/>
    </source>
</evidence>
<evidence type="ECO:0000313" key="3">
    <source>
        <dbReference type="Proteomes" id="UP000257055"/>
    </source>
</evidence>
<proteinExistence type="predicted"/>
<feature type="compositionally biased region" description="Basic and acidic residues" evidence="1">
    <location>
        <begin position="33"/>
        <end position="97"/>
    </location>
</feature>
<dbReference type="AlphaFoldDB" id="A0A3D8TVQ3"/>
<reference evidence="3" key="1">
    <citation type="submission" date="2015-04" db="EMBL/GenBank/DDBJ databases">
        <authorList>
            <person name="Schardt J."/>
            <person name="Mueller-Herbst S."/>
            <person name="Scherer S."/>
            <person name="Huptas C."/>
        </authorList>
    </citation>
    <scope>NUCLEOTIDE SEQUENCE [LARGE SCALE GENOMIC DNA]</scope>
    <source>
        <strain evidence="3">Kiel-L1</strain>
    </source>
</reference>